<dbReference type="EMBL" id="JRLF01000014">
    <property type="protein sequence ID" value="KQB38804.1"/>
    <property type="molecule type" value="Genomic_DNA"/>
</dbReference>
<dbReference type="InterPro" id="IPR029069">
    <property type="entry name" value="HotDog_dom_sf"/>
</dbReference>
<dbReference type="AlphaFoldDB" id="A0A0N8VMA8"/>
<dbReference type="InterPro" id="IPR016776">
    <property type="entry name" value="ApeP-like_dehydratase"/>
</dbReference>
<reference evidence="1 2" key="1">
    <citation type="submission" date="2014-09" db="EMBL/GenBank/DDBJ databases">
        <title>Genome sequence of Flavobacterium aquidurense RC62.</title>
        <authorList>
            <person name="Kim J.F."/>
            <person name="Kwak M.-J."/>
        </authorList>
    </citation>
    <scope>NUCLEOTIDE SEQUENCE [LARGE SCALE GENOMIC DNA]</scope>
    <source>
        <strain evidence="1 2">RC62</strain>
    </source>
</reference>
<dbReference type="STRING" id="362413.RC62_2167"/>
<dbReference type="Pfam" id="PF22817">
    <property type="entry name" value="ApeP-like"/>
    <property type="match status" value="1"/>
</dbReference>
<dbReference type="Gene3D" id="3.10.129.10">
    <property type="entry name" value="Hotdog Thioesterase"/>
    <property type="match status" value="1"/>
</dbReference>
<evidence type="ECO:0000313" key="1">
    <source>
        <dbReference type="EMBL" id="KQB38804.1"/>
    </source>
</evidence>
<evidence type="ECO:0000313" key="2">
    <source>
        <dbReference type="Proteomes" id="UP000050443"/>
    </source>
</evidence>
<proteinExistence type="predicted"/>
<dbReference type="Proteomes" id="UP000050443">
    <property type="component" value="Unassembled WGS sequence"/>
</dbReference>
<accession>A0A0N8VMA8</accession>
<organism evidence="1 2">
    <name type="scientific">Flavobacterium aquidurense</name>
    <dbReference type="NCBI Taxonomy" id="362413"/>
    <lineage>
        <taxon>Bacteria</taxon>
        <taxon>Pseudomonadati</taxon>
        <taxon>Bacteroidota</taxon>
        <taxon>Flavobacteriia</taxon>
        <taxon>Flavobacteriales</taxon>
        <taxon>Flavobacteriaceae</taxon>
        <taxon>Flavobacterium</taxon>
    </lineage>
</organism>
<dbReference type="PATRIC" id="fig|362413.3.peg.2108"/>
<dbReference type="SUPFAM" id="SSF54637">
    <property type="entry name" value="Thioesterase/thiol ester dehydrase-isomerase"/>
    <property type="match status" value="1"/>
</dbReference>
<sequence length="158" mass="17764">MIATMKTGVDIQNYLPHRAPMLMVDLILDIDSNFVETTFLIKEDNVFIDNNIFIEAGLIENTAQTCSSIVGKKYFFDEDGTENENVNVLGFISAIKNLKIHLLPKVGDTIITKATLVSKFAGDDYTLCTMRCESLWGHKLLLECEINLFIQKTISVPQ</sequence>
<comment type="caution">
    <text evidence="1">The sequence shown here is derived from an EMBL/GenBank/DDBJ whole genome shotgun (WGS) entry which is preliminary data.</text>
</comment>
<gene>
    <name evidence="1" type="ORF">RC62_2167</name>
</gene>
<name>A0A0N8VMA8_9FLAO</name>
<protein>
    <submittedName>
        <fullName evidence="1">Putative beta hydroxy acyl ACP dehydratase</fullName>
    </submittedName>
</protein>